<evidence type="ECO:0000313" key="2">
    <source>
        <dbReference type="WBParaSite" id="PS1159_v2.g24535.t1"/>
    </source>
</evidence>
<name>A0AC35G6E3_9BILA</name>
<protein>
    <submittedName>
        <fullName evidence="2">Uncharacterized protein</fullName>
    </submittedName>
</protein>
<organism evidence="1 2">
    <name type="scientific">Panagrolaimus sp. PS1159</name>
    <dbReference type="NCBI Taxonomy" id="55785"/>
    <lineage>
        <taxon>Eukaryota</taxon>
        <taxon>Metazoa</taxon>
        <taxon>Ecdysozoa</taxon>
        <taxon>Nematoda</taxon>
        <taxon>Chromadorea</taxon>
        <taxon>Rhabditida</taxon>
        <taxon>Tylenchina</taxon>
        <taxon>Panagrolaimomorpha</taxon>
        <taxon>Panagrolaimoidea</taxon>
        <taxon>Panagrolaimidae</taxon>
        <taxon>Panagrolaimus</taxon>
    </lineage>
</organism>
<dbReference type="Proteomes" id="UP000887580">
    <property type="component" value="Unplaced"/>
</dbReference>
<reference evidence="2" key="1">
    <citation type="submission" date="2022-11" db="UniProtKB">
        <authorList>
            <consortium name="WormBaseParasite"/>
        </authorList>
    </citation>
    <scope>IDENTIFICATION</scope>
</reference>
<proteinExistence type="predicted"/>
<evidence type="ECO:0000313" key="1">
    <source>
        <dbReference type="Proteomes" id="UP000887580"/>
    </source>
</evidence>
<dbReference type="WBParaSite" id="PS1159_v2.g24535.t1">
    <property type="protein sequence ID" value="PS1159_v2.g24535.t1"/>
    <property type="gene ID" value="PS1159_v2.g24535"/>
</dbReference>
<accession>A0AC35G6E3</accession>
<sequence length="135" mass="15858">MLYTIYNLYTELGTAADYPSHDLITQNTTFSIPNYSDREFHHLFHPFKQFSVQGLIAFSENLDKCPLEIICNPFNFDNENQIIHIRSNYFKDQTRKIPCKWSFEAPEGYGFKVLVQKLDPLMVLRIENSTDIITK</sequence>